<sequence length="137" mass="14394">MPGQRRVQSAPKLVPGHKRLCRAALLAGAAIQHHGAGTLRLLQIGLHADGRCHGPGAQQIVPAAMAAATGNQFFPVKAPPLLGQAGQRVVFRQNPDDGPPRAKGRGKGRGNIANPLFHDKALVFQHLAVQRGGPLLL</sequence>
<organism evidence="2">
    <name type="scientific">bioreactor metagenome</name>
    <dbReference type="NCBI Taxonomy" id="1076179"/>
    <lineage>
        <taxon>unclassified sequences</taxon>
        <taxon>metagenomes</taxon>
        <taxon>ecological metagenomes</taxon>
    </lineage>
</organism>
<evidence type="ECO:0000313" key="2">
    <source>
        <dbReference type="EMBL" id="MPN04296.1"/>
    </source>
</evidence>
<comment type="caution">
    <text evidence="2">The sequence shown here is derived from an EMBL/GenBank/DDBJ whole genome shotgun (WGS) entry which is preliminary data.</text>
</comment>
<dbReference type="AlphaFoldDB" id="A0A645ES77"/>
<proteinExistence type="predicted"/>
<dbReference type="EMBL" id="VSSQ01050219">
    <property type="protein sequence ID" value="MPN04296.1"/>
    <property type="molecule type" value="Genomic_DNA"/>
</dbReference>
<gene>
    <name evidence="2" type="ORF">SDC9_151532</name>
</gene>
<accession>A0A645ES77</accession>
<reference evidence="2" key="1">
    <citation type="submission" date="2019-08" db="EMBL/GenBank/DDBJ databases">
        <authorList>
            <person name="Kucharzyk K."/>
            <person name="Murdoch R.W."/>
            <person name="Higgins S."/>
            <person name="Loffler F."/>
        </authorList>
    </citation>
    <scope>NUCLEOTIDE SEQUENCE</scope>
</reference>
<evidence type="ECO:0000256" key="1">
    <source>
        <dbReference type="SAM" id="MobiDB-lite"/>
    </source>
</evidence>
<protein>
    <submittedName>
        <fullName evidence="2">Uncharacterized protein</fullName>
    </submittedName>
</protein>
<name>A0A645ES77_9ZZZZ</name>
<feature type="region of interest" description="Disordered" evidence="1">
    <location>
        <begin position="91"/>
        <end position="111"/>
    </location>
</feature>